<dbReference type="Gene3D" id="2.40.128.640">
    <property type="match status" value="1"/>
</dbReference>
<dbReference type="Proteomes" id="UP000245870">
    <property type="component" value="Unassembled WGS sequence"/>
</dbReference>
<dbReference type="OrthoDB" id="5348860at2"/>
<dbReference type="PROSITE" id="PS51257">
    <property type="entry name" value="PROKAR_LIPOPROTEIN"/>
    <property type="match status" value="1"/>
</dbReference>
<dbReference type="RefSeq" id="WP_116615488.1">
    <property type="nucleotide sequence ID" value="NZ_CALDWB010000014.1"/>
</dbReference>
<reference evidence="2 3" key="1">
    <citation type="submission" date="2018-05" db="EMBL/GenBank/DDBJ databases">
        <title>Genomic Encyclopedia of Type Strains, Phase IV (KMG-IV): sequencing the most valuable type-strain genomes for metagenomic binning, comparative biology and taxonomic classification.</title>
        <authorList>
            <person name="Goeker M."/>
        </authorList>
    </citation>
    <scope>NUCLEOTIDE SEQUENCE [LARGE SCALE GENOMIC DNA]</scope>
    <source>
        <strain evidence="2 3">DSM 100333</strain>
    </source>
</reference>
<evidence type="ECO:0000313" key="2">
    <source>
        <dbReference type="EMBL" id="PVX59321.1"/>
    </source>
</evidence>
<dbReference type="Pfam" id="PF04170">
    <property type="entry name" value="NlpE"/>
    <property type="match status" value="1"/>
</dbReference>
<feature type="signal peptide" evidence="1">
    <location>
        <begin position="1"/>
        <end position="21"/>
    </location>
</feature>
<comment type="caution">
    <text evidence="2">The sequence shown here is derived from an EMBL/GenBank/DDBJ whole genome shotgun (WGS) entry which is preliminary data.</text>
</comment>
<keyword evidence="1" id="KW-0732">Signal</keyword>
<evidence type="ECO:0000256" key="1">
    <source>
        <dbReference type="SAM" id="SignalP"/>
    </source>
</evidence>
<name>A0A2U0UNU4_9BACT</name>
<dbReference type="InterPro" id="IPR007298">
    <property type="entry name" value="Cu-R_lipoprotein_NlpE"/>
</dbReference>
<accession>A0A2U0UNU4</accession>
<sequence>MKKVTLLLVACAAFIASCNNGKKAEPAANTEVVATDSTVYEGLTPAADTYGIRYRLALTSDSTMSFNLAQSYMKSETEVEKSFNYSGQVISLTKTVNGAENKYYRLPTEPNDTINFLVLNDSTLRMVNDQFEEPVSAQGMNYDLKLVK</sequence>
<organism evidence="2 3">
    <name type="scientific">Hallella colorans</name>
    <dbReference type="NCBI Taxonomy" id="1703337"/>
    <lineage>
        <taxon>Bacteria</taxon>
        <taxon>Pseudomonadati</taxon>
        <taxon>Bacteroidota</taxon>
        <taxon>Bacteroidia</taxon>
        <taxon>Bacteroidales</taxon>
        <taxon>Prevotellaceae</taxon>
        <taxon>Hallella</taxon>
    </lineage>
</organism>
<protein>
    <submittedName>
        <fullName evidence="2">NlpE-like protein</fullName>
    </submittedName>
</protein>
<proteinExistence type="predicted"/>
<dbReference type="AlphaFoldDB" id="A0A2U0UNU4"/>
<evidence type="ECO:0000313" key="3">
    <source>
        <dbReference type="Proteomes" id="UP000245870"/>
    </source>
</evidence>
<feature type="chain" id="PRO_5015538619" evidence="1">
    <location>
        <begin position="22"/>
        <end position="148"/>
    </location>
</feature>
<gene>
    <name evidence="2" type="ORF">C7379_10189</name>
</gene>
<keyword evidence="3" id="KW-1185">Reference proteome</keyword>
<dbReference type="EMBL" id="QENY01000001">
    <property type="protein sequence ID" value="PVX59321.1"/>
    <property type="molecule type" value="Genomic_DNA"/>
</dbReference>